<dbReference type="PANTHER" id="PTHR10660:SF2">
    <property type="entry name" value="LD45860P"/>
    <property type="match status" value="1"/>
</dbReference>
<proteinExistence type="inferred from homology"/>
<dbReference type="GO" id="GO:0005654">
    <property type="term" value="C:nucleoplasm"/>
    <property type="evidence" value="ECO:0007669"/>
    <property type="project" value="TreeGrafter"/>
</dbReference>
<evidence type="ECO:0000256" key="1">
    <source>
        <dbReference type="ARBA" id="ARBA00005883"/>
    </source>
</evidence>
<dbReference type="PANTHER" id="PTHR10660">
    <property type="entry name" value="PROTEASOME REGULATOR PA28"/>
    <property type="match status" value="1"/>
</dbReference>
<dbReference type="GO" id="GO:0005737">
    <property type="term" value="C:cytoplasm"/>
    <property type="evidence" value="ECO:0007669"/>
    <property type="project" value="TreeGrafter"/>
</dbReference>
<feature type="domain" description="Proteasome activator PA28 C-terminal" evidence="3">
    <location>
        <begin position="119"/>
        <end position="260"/>
    </location>
</feature>
<dbReference type="InterPro" id="IPR036997">
    <property type="entry name" value="PA28_C_sf"/>
</dbReference>
<reference evidence="4 5" key="1">
    <citation type="journal article" date="2020" name="ISME J.">
        <title>Uncovering the hidden diversity of litter-decomposition mechanisms in mushroom-forming fungi.</title>
        <authorList>
            <person name="Floudas D."/>
            <person name="Bentzer J."/>
            <person name="Ahren D."/>
            <person name="Johansson T."/>
            <person name="Persson P."/>
            <person name="Tunlid A."/>
        </authorList>
    </citation>
    <scope>NUCLEOTIDE SEQUENCE [LARGE SCALE GENOMIC DNA]</scope>
    <source>
        <strain evidence="4 5">CBS 175.51</strain>
    </source>
</reference>
<dbReference type="AlphaFoldDB" id="A0A8H5BK26"/>
<dbReference type="GO" id="GO:0008537">
    <property type="term" value="C:proteasome activator complex"/>
    <property type="evidence" value="ECO:0007669"/>
    <property type="project" value="InterPro"/>
</dbReference>
<dbReference type="OrthoDB" id="6591885at2759"/>
<keyword evidence="5" id="KW-1185">Reference proteome</keyword>
<dbReference type="GO" id="GO:0061136">
    <property type="term" value="P:regulation of proteasomal protein catabolic process"/>
    <property type="evidence" value="ECO:0007669"/>
    <property type="project" value="TreeGrafter"/>
</dbReference>
<dbReference type="GO" id="GO:2000045">
    <property type="term" value="P:regulation of G1/S transition of mitotic cell cycle"/>
    <property type="evidence" value="ECO:0007669"/>
    <property type="project" value="TreeGrafter"/>
</dbReference>
<comment type="similarity">
    <text evidence="1">Belongs to the PA28 family.</text>
</comment>
<dbReference type="EMBL" id="JAACJK010000166">
    <property type="protein sequence ID" value="KAF5323602.1"/>
    <property type="molecule type" value="Genomic_DNA"/>
</dbReference>
<protein>
    <recommendedName>
        <fullName evidence="3">Proteasome activator PA28 C-terminal domain-containing protein</fullName>
    </recommendedName>
</protein>
<organism evidence="4 5">
    <name type="scientific">Ephemerocybe angulata</name>
    <dbReference type="NCBI Taxonomy" id="980116"/>
    <lineage>
        <taxon>Eukaryota</taxon>
        <taxon>Fungi</taxon>
        <taxon>Dikarya</taxon>
        <taxon>Basidiomycota</taxon>
        <taxon>Agaricomycotina</taxon>
        <taxon>Agaricomycetes</taxon>
        <taxon>Agaricomycetidae</taxon>
        <taxon>Agaricales</taxon>
        <taxon>Agaricineae</taxon>
        <taxon>Psathyrellaceae</taxon>
        <taxon>Ephemerocybe</taxon>
    </lineage>
</organism>
<dbReference type="Proteomes" id="UP000541558">
    <property type="component" value="Unassembled WGS sequence"/>
</dbReference>
<keyword evidence="2" id="KW-0647">Proteasome</keyword>
<evidence type="ECO:0000313" key="4">
    <source>
        <dbReference type="EMBL" id="KAF5323602.1"/>
    </source>
</evidence>
<dbReference type="GO" id="GO:0061133">
    <property type="term" value="F:endopeptidase activator activity"/>
    <property type="evidence" value="ECO:0007669"/>
    <property type="project" value="TreeGrafter"/>
</dbReference>
<dbReference type="InterPro" id="IPR003186">
    <property type="entry name" value="PA28_C"/>
</dbReference>
<name>A0A8H5BK26_9AGAR</name>
<dbReference type="FunFam" id="1.20.120.180:FF:000002">
    <property type="entry name" value="Proteasome activator complex subunit 1"/>
    <property type="match status" value="1"/>
</dbReference>
<dbReference type="InterPro" id="IPR009077">
    <property type="entry name" value="Proteasome_activ_PA28"/>
</dbReference>
<dbReference type="SUPFAM" id="SSF47216">
    <property type="entry name" value="Proteasome activator"/>
    <property type="match status" value="1"/>
</dbReference>
<dbReference type="Pfam" id="PF02252">
    <property type="entry name" value="PA28_C"/>
    <property type="match status" value="1"/>
</dbReference>
<gene>
    <name evidence="4" type="ORF">D9611_005709</name>
</gene>
<accession>A0A8H5BK26</accession>
<comment type="caution">
    <text evidence="4">The sequence shown here is derived from an EMBL/GenBank/DDBJ whole genome shotgun (WGS) entry which is preliminary data.</text>
</comment>
<evidence type="ECO:0000259" key="3">
    <source>
        <dbReference type="Pfam" id="PF02252"/>
    </source>
</evidence>
<dbReference type="InterPro" id="IPR036252">
    <property type="entry name" value="Proteasome_activ_sf"/>
</dbReference>
<evidence type="ECO:0000256" key="2">
    <source>
        <dbReference type="ARBA" id="ARBA00022942"/>
    </source>
</evidence>
<evidence type="ECO:0000313" key="5">
    <source>
        <dbReference type="Proteomes" id="UP000541558"/>
    </source>
</evidence>
<sequence length="264" mass="30063">MIMEKDLQQKLESFQQDVVRQGEDIVFRVFPSKSRVLSIPPLTGNRELTQLLQSMDESSSPFHPSHITGTTDPTVYPAPDLNGGAAKKRKLDEGEEKISQEIATPQVESLHPRYPELVKGNHFVTLSLHKKLKEECEVLAKLTDQVRLWVALTMPKIEDGDNFGVGVQEEVLGELHRAQEASFNLRDIPMQSYLARAKICSKLIKYPNIEDYTTALREHDQKQFFLARQHLLDIRNVYATSTDMVHKNISKIRKPKGDNSIGLY</sequence>
<dbReference type="Gene3D" id="1.20.120.180">
    <property type="entry name" value="Proteasome activator pa28, C-terminal domain"/>
    <property type="match status" value="1"/>
</dbReference>